<keyword evidence="9" id="KW-1185">Reference proteome</keyword>
<comment type="caution">
    <text evidence="8">The sequence shown here is derived from an EMBL/GenBank/DDBJ whole genome shotgun (WGS) entry which is preliminary data.</text>
</comment>
<keyword evidence="2 8" id="KW-0808">Transferase</keyword>
<dbReference type="PANTHER" id="PTHR43523:SF12">
    <property type="entry name" value="GLUCOSE-1-PHOSPHATE ADENYLYLTRANSFERASE LARGE SUBUNIT 1, CHLOROPLASTIC-RELATED"/>
    <property type="match status" value="1"/>
</dbReference>
<keyword evidence="4" id="KW-0547">Nucleotide-binding</keyword>
<dbReference type="Proteomes" id="UP000032254">
    <property type="component" value="Unassembled WGS sequence"/>
</dbReference>
<dbReference type="AlphaFoldDB" id="A0A0D0X5S5"/>
<dbReference type="InterPro" id="IPR011004">
    <property type="entry name" value="Trimer_LpxA-like_sf"/>
</dbReference>
<gene>
    <name evidence="8" type="ORF">TK50_15560</name>
</gene>
<dbReference type="RefSeq" id="WP_043963381.1">
    <property type="nucleotide sequence ID" value="NZ_JBEZEP010000126.1"/>
</dbReference>
<dbReference type="Gene3D" id="2.160.10.10">
    <property type="entry name" value="Hexapeptide repeat proteins"/>
    <property type="match status" value="1"/>
</dbReference>
<dbReference type="GO" id="GO:0000166">
    <property type="term" value="F:nucleotide binding"/>
    <property type="evidence" value="ECO:0007669"/>
    <property type="project" value="UniProtKB-KW"/>
</dbReference>
<dbReference type="InterPro" id="IPR056818">
    <property type="entry name" value="GlmU/GlgC-like_hexapep"/>
</dbReference>
<protein>
    <submittedName>
        <fullName evidence="8">1-epi-valienol-1, 7-bisphosphate-1-adenylyltransferase</fullName>
    </submittedName>
</protein>
<keyword evidence="3 8" id="KW-0548">Nucleotidyltransferase</keyword>
<dbReference type="GeneID" id="301305511"/>
<dbReference type="GO" id="GO:0008878">
    <property type="term" value="F:glucose-1-phosphate adenylyltransferase activity"/>
    <property type="evidence" value="ECO:0007669"/>
    <property type="project" value="InterPro"/>
</dbReference>
<reference evidence="8 9" key="1">
    <citation type="submission" date="2015-01" db="EMBL/GenBank/DDBJ databases">
        <title>Sequencing and annotation of Micromonospora carbonacea strain JXNU-1 genome.</title>
        <authorList>
            <person name="Long Z."/>
            <person name="Huang Y."/>
            <person name="Jiang Y."/>
        </authorList>
    </citation>
    <scope>NUCLEOTIDE SEQUENCE [LARGE SCALE GENOMIC DNA]</scope>
    <source>
        <strain evidence="8 9">JXNU-1</strain>
    </source>
</reference>
<dbReference type="InterPro" id="IPR011831">
    <property type="entry name" value="ADP-Glc_PPase"/>
</dbReference>
<evidence type="ECO:0000259" key="6">
    <source>
        <dbReference type="Pfam" id="PF00483"/>
    </source>
</evidence>
<evidence type="ECO:0000259" key="7">
    <source>
        <dbReference type="Pfam" id="PF24894"/>
    </source>
</evidence>
<evidence type="ECO:0000313" key="8">
    <source>
        <dbReference type="EMBL" id="KIR66476.1"/>
    </source>
</evidence>
<dbReference type="PATRIC" id="fig|47853.6.peg.3284"/>
<dbReference type="GO" id="GO:0005978">
    <property type="term" value="P:glycogen biosynthetic process"/>
    <property type="evidence" value="ECO:0007669"/>
    <property type="project" value="UniProtKB-KW"/>
</dbReference>
<dbReference type="Pfam" id="PF24894">
    <property type="entry name" value="Hexapep_GlmU"/>
    <property type="match status" value="1"/>
</dbReference>
<name>A0A0D0X5S5_9ACTN</name>
<dbReference type="Gene3D" id="3.90.550.10">
    <property type="entry name" value="Spore Coat Polysaccharide Biosynthesis Protein SpsA, Chain A"/>
    <property type="match status" value="1"/>
</dbReference>
<dbReference type="Pfam" id="PF00483">
    <property type="entry name" value="NTP_transferase"/>
    <property type="match status" value="1"/>
</dbReference>
<dbReference type="SUPFAM" id="SSF51161">
    <property type="entry name" value="Trimeric LpxA-like enzymes"/>
    <property type="match status" value="1"/>
</dbReference>
<keyword evidence="5" id="KW-0320">Glycogen biosynthesis</keyword>
<proteinExistence type="inferred from homology"/>
<dbReference type="EMBL" id="JXSX01000001">
    <property type="protein sequence ID" value="KIR66476.1"/>
    <property type="molecule type" value="Genomic_DNA"/>
</dbReference>
<evidence type="ECO:0000256" key="1">
    <source>
        <dbReference type="ARBA" id="ARBA00010443"/>
    </source>
</evidence>
<comment type="similarity">
    <text evidence="1">Belongs to the bacterial/plant glucose-1-phosphate adenylyltransferase family.</text>
</comment>
<evidence type="ECO:0000256" key="3">
    <source>
        <dbReference type="ARBA" id="ARBA00022695"/>
    </source>
</evidence>
<dbReference type="SUPFAM" id="SSF53448">
    <property type="entry name" value="Nucleotide-diphospho-sugar transferases"/>
    <property type="match status" value="1"/>
</dbReference>
<evidence type="ECO:0000313" key="9">
    <source>
        <dbReference type="Proteomes" id="UP000032254"/>
    </source>
</evidence>
<sequence length="373" mass="40905">MNGVRAVLLAGGRGERMGPLGVGRLKPLIPFGGTSRLIDFSLRNACDSGLDEVLLLSQYEERMLMDDLHRVWNRTPGFRAHFGPYDEAYRSAPPGTVPGALPERTWPAERGTADALISKERWVFGGAPRDVLVLHADHVYRFDYRDMLREHRASKAALTVAYQRIERRFVHLFGMVEFDDAGRLTAFVEKPAEPTSDLVFAAFCLFDARILRRYLEQLAGTAWQHDISRDVIPAMLAGGELIRGHRVPGYWEDIGTVDRYHLAHRSLLRRPPSIPLADLPATVRPEVARRMVDEAPGIRRSLVPADLVNHGEITHSVVYPGARVGAGAVVHDSVLLPGAAVAAGARIDGAIVLEDGTVAQCAAGGDAVAEAHR</sequence>
<evidence type="ECO:0000256" key="5">
    <source>
        <dbReference type="ARBA" id="ARBA00023056"/>
    </source>
</evidence>
<accession>A0A0D0X5S5</accession>
<evidence type="ECO:0000256" key="2">
    <source>
        <dbReference type="ARBA" id="ARBA00022679"/>
    </source>
</evidence>
<dbReference type="InterPro" id="IPR005835">
    <property type="entry name" value="NTP_transferase_dom"/>
</dbReference>
<dbReference type="PANTHER" id="PTHR43523">
    <property type="entry name" value="GLUCOSE-1-PHOSPHATE ADENYLYLTRANSFERASE-RELATED"/>
    <property type="match status" value="1"/>
</dbReference>
<organism evidence="8 9">
    <name type="scientific">Micromonospora haikouensis</name>
    <dbReference type="NCBI Taxonomy" id="686309"/>
    <lineage>
        <taxon>Bacteria</taxon>
        <taxon>Bacillati</taxon>
        <taxon>Actinomycetota</taxon>
        <taxon>Actinomycetes</taxon>
        <taxon>Micromonosporales</taxon>
        <taxon>Micromonosporaceae</taxon>
        <taxon>Micromonospora</taxon>
    </lineage>
</organism>
<dbReference type="InterPro" id="IPR029044">
    <property type="entry name" value="Nucleotide-diphossugar_trans"/>
</dbReference>
<feature type="domain" description="Nucleotidyl transferase" evidence="6">
    <location>
        <begin position="6"/>
        <end position="268"/>
    </location>
</feature>
<evidence type="ECO:0000256" key="4">
    <source>
        <dbReference type="ARBA" id="ARBA00022741"/>
    </source>
</evidence>
<dbReference type="OrthoDB" id="9801810at2"/>
<feature type="domain" description="Glucose-1-phosphate adenylyltransferase/Bifunctional protein GlmU-like C-terminal hexapeptide" evidence="7">
    <location>
        <begin position="301"/>
        <end position="361"/>
    </location>
</feature>